<feature type="compositionally biased region" description="Basic and acidic residues" evidence="1">
    <location>
        <begin position="90"/>
        <end position="103"/>
    </location>
</feature>
<evidence type="ECO:0000256" key="1">
    <source>
        <dbReference type="SAM" id="MobiDB-lite"/>
    </source>
</evidence>
<keyword evidence="4" id="KW-1185">Reference proteome</keyword>
<keyword evidence="2" id="KW-0732">Signal</keyword>
<reference evidence="3" key="1">
    <citation type="submission" date="2021-06" db="EMBL/GenBank/DDBJ databases">
        <title>Comparative genomics, transcriptomics and evolutionary studies reveal genomic signatures of adaptation to plant cell wall in hemibiotrophic fungi.</title>
        <authorList>
            <consortium name="DOE Joint Genome Institute"/>
            <person name="Baroncelli R."/>
            <person name="Diaz J.F."/>
            <person name="Benocci T."/>
            <person name="Peng M."/>
            <person name="Battaglia E."/>
            <person name="Haridas S."/>
            <person name="Andreopoulos W."/>
            <person name="Labutti K."/>
            <person name="Pangilinan J."/>
            <person name="Floch G.L."/>
            <person name="Makela M.R."/>
            <person name="Henrissat B."/>
            <person name="Grigoriev I.V."/>
            <person name="Crouch J.A."/>
            <person name="De Vries R.P."/>
            <person name="Sukno S.A."/>
            <person name="Thon M.R."/>
        </authorList>
    </citation>
    <scope>NUCLEOTIDE SEQUENCE</scope>
    <source>
        <strain evidence="3">MAFF235873</strain>
    </source>
</reference>
<evidence type="ECO:0000313" key="3">
    <source>
        <dbReference type="EMBL" id="KAK2033829.1"/>
    </source>
</evidence>
<organism evidence="3 4">
    <name type="scientific">Colletotrichum zoysiae</name>
    <dbReference type="NCBI Taxonomy" id="1216348"/>
    <lineage>
        <taxon>Eukaryota</taxon>
        <taxon>Fungi</taxon>
        <taxon>Dikarya</taxon>
        <taxon>Ascomycota</taxon>
        <taxon>Pezizomycotina</taxon>
        <taxon>Sordariomycetes</taxon>
        <taxon>Hypocreomycetidae</taxon>
        <taxon>Glomerellales</taxon>
        <taxon>Glomerellaceae</taxon>
        <taxon>Colletotrichum</taxon>
        <taxon>Colletotrichum graminicola species complex</taxon>
    </lineage>
</organism>
<dbReference type="AlphaFoldDB" id="A0AAD9HU04"/>
<dbReference type="Proteomes" id="UP001232148">
    <property type="component" value="Unassembled WGS sequence"/>
</dbReference>
<comment type="caution">
    <text evidence="3">The sequence shown here is derived from an EMBL/GenBank/DDBJ whole genome shotgun (WGS) entry which is preliminary data.</text>
</comment>
<evidence type="ECO:0008006" key="5">
    <source>
        <dbReference type="Google" id="ProtNLM"/>
    </source>
</evidence>
<gene>
    <name evidence="3" type="ORF">LX32DRAFT_43671</name>
</gene>
<feature type="signal peptide" evidence="2">
    <location>
        <begin position="1"/>
        <end position="16"/>
    </location>
</feature>
<feature type="region of interest" description="Disordered" evidence="1">
    <location>
        <begin position="76"/>
        <end position="103"/>
    </location>
</feature>
<accession>A0AAD9HU04</accession>
<name>A0AAD9HU04_9PEZI</name>
<evidence type="ECO:0000256" key="2">
    <source>
        <dbReference type="SAM" id="SignalP"/>
    </source>
</evidence>
<dbReference type="EMBL" id="MU842819">
    <property type="protein sequence ID" value="KAK2033829.1"/>
    <property type="molecule type" value="Genomic_DNA"/>
</dbReference>
<evidence type="ECO:0000313" key="4">
    <source>
        <dbReference type="Proteomes" id="UP001232148"/>
    </source>
</evidence>
<sequence>MSAWLWLIFGIPPRGALLRLKIGQKPSSHTIPCPAIPRPLSLSVPKPPSWGPSPNLMLLWHGFYFSQITCPHRSFGRPRYSRDPNPNNDTHGRPHDGPLRLDSYHPRLVRGLWSRP</sequence>
<protein>
    <recommendedName>
        <fullName evidence="5">Secreted protein</fullName>
    </recommendedName>
</protein>
<proteinExistence type="predicted"/>
<feature type="chain" id="PRO_5042114065" description="Secreted protein" evidence="2">
    <location>
        <begin position="17"/>
        <end position="116"/>
    </location>
</feature>